<evidence type="ECO:0000313" key="7">
    <source>
        <dbReference type="EMBL" id="CAC5341920.1"/>
    </source>
</evidence>
<dbReference type="GO" id="GO:0006508">
    <property type="term" value="P:proteolysis"/>
    <property type="evidence" value="ECO:0007669"/>
    <property type="project" value="UniProtKB-KW"/>
</dbReference>
<organism evidence="7 8">
    <name type="scientific">Planktothrix rubescens CCAP 1459/22</name>
    <dbReference type="NCBI Taxonomy" id="329571"/>
    <lineage>
        <taxon>Bacteria</taxon>
        <taxon>Bacillati</taxon>
        <taxon>Cyanobacteriota</taxon>
        <taxon>Cyanophyceae</taxon>
        <taxon>Oscillatoriophycideae</taxon>
        <taxon>Oscillatoriales</taxon>
        <taxon>Microcoleaceae</taxon>
        <taxon>Planktothrix</taxon>
    </lineage>
</organism>
<comment type="caution">
    <text evidence="7">The sequence shown here is derived from an EMBL/GenBank/DDBJ whole genome shotgun (WGS) entry which is preliminary data.</text>
</comment>
<dbReference type="Pfam" id="PF13365">
    <property type="entry name" value="Trypsin_2"/>
    <property type="match status" value="1"/>
</dbReference>
<dbReference type="AlphaFoldDB" id="A0A6J7ZIW4"/>
<dbReference type="Gene3D" id="2.30.42.10">
    <property type="match status" value="1"/>
</dbReference>
<evidence type="ECO:0000256" key="2">
    <source>
        <dbReference type="ARBA" id="ARBA00022670"/>
    </source>
</evidence>
<dbReference type="PRINTS" id="PR00834">
    <property type="entry name" value="PROTEASES2C"/>
</dbReference>
<dbReference type="EMBL" id="CZCZ02000010">
    <property type="protein sequence ID" value="CAC5341920.1"/>
    <property type="molecule type" value="Genomic_DNA"/>
</dbReference>
<dbReference type="InterPro" id="IPR001478">
    <property type="entry name" value="PDZ"/>
</dbReference>
<evidence type="ECO:0000313" key="8">
    <source>
        <dbReference type="Proteomes" id="UP000196521"/>
    </source>
</evidence>
<feature type="domain" description="PDZ" evidence="6">
    <location>
        <begin position="327"/>
        <end position="429"/>
    </location>
</feature>
<dbReference type="Pfam" id="PF13180">
    <property type="entry name" value="PDZ_2"/>
    <property type="match status" value="1"/>
</dbReference>
<keyword evidence="2 7" id="KW-0645">Protease</keyword>
<dbReference type="Proteomes" id="UP000196521">
    <property type="component" value="Unassembled WGS sequence"/>
</dbReference>
<sequence length="447" mass="48002">MTIFPLFFLLIFMLKLRIVALSINESESQPNDENEIIEDESMEKIQPKTVAINSIISYLLVAVLSVVLTLISLQIFPHFLITSAQAEPILTQTQPPTVTAISNPNSFGNFVSVAVNKVGPAVVRIDTERTVSANISEPFFDDPFFRRFFGEGMPQTPQEYQQRGQGSGFIIDSSGIILTNSHVIKGVDKVTVTLKDGRQFQGEVRGSDDPSDLAVIKINGNNLPVAPLGNSSEVQVGDWAIAVGNPLGLDNTVTLGIVSTLNRPSSQVGIPDKRLDFIQTDAAINPGNSGGPLLNAQGEVIGINTAIRADGQGIGFAIPIDAAKTVEAALVRGEKIAHPYIGIRMATLTADTAKQLNNDPNSLLLIPEFNGVLVVQIIPKSPAGNAGLRRGDVITEIDGQAISSADQLQRLVEKSKIGQPLKITLHRGQKTEQISVRPSQLDEAALR</sequence>
<dbReference type="NCBIfam" id="NF041521">
    <property type="entry name" value="HhoA_HhoB_HtrA"/>
    <property type="match status" value="1"/>
</dbReference>
<dbReference type="InterPro" id="IPR036034">
    <property type="entry name" value="PDZ_sf"/>
</dbReference>
<accession>A0A6J7ZIW4</accession>
<dbReference type="SUPFAM" id="SSF50156">
    <property type="entry name" value="PDZ domain-like"/>
    <property type="match status" value="1"/>
</dbReference>
<evidence type="ECO:0000256" key="4">
    <source>
        <dbReference type="SAM" id="MobiDB-lite"/>
    </source>
</evidence>
<keyword evidence="5" id="KW-0812">Transmembrane</keyword>
<keyword evidence="5" id="KW-0472">Membrane</keyword>
<comment type="similarity">
    <text evidence="1">Belongs to the peptidase S1C family.</text>
</comment>
<keyword evidence="8" id="KW-1185">Reference proteome</keyword>
<dbReference type="InterPro" id="IPR009003">
    <property type="entry name" value="Peptidase_S1_PA"/>
</dbReference>
<proteinExistence type="inferred from homology"/>
<evidence type="ECO:0000259" key="6">
    <source>
        <dbReference type="PROSITE" id="PS50106"/>
    </source>
</evidence>
<dbReference type="GO" id="GO:0004252">
    <property type="term" value="F:serine-type endopeptidase activity"/>
    <property type="evidence" value="ECO:0007669"/>
    <property type="project" value="InterPro"/>
</dbReference>
<dbReference type="SMART" id="SM00228">
    <property type="entry name" value="PDZ"/>
    <property type="match status" value="1"/>
</dbReference>
<keyword evidence="5" id="KW-1133">Transmembrane helix</keyword>
<reference evidence="7" key="1">
    <citation type="submission" date="2020-05" db="EMBL/GenBank/DDBJ databases">
        <authorList>
            <consortium name="Genoscope - CEA"/>
            <person name="William W."/>
        </authorList>
    </citation>
    <scope>NUCLEOTIDE SEQUENCE [LARGE SCALE GENOMIC DNA]</scope>
    <source>
        <strain evidence="7">PCC 7821</strain>
    </source>
</reference>
<keyword evidence="3" id="KW-0378">Hydrolase</keyword>
<dbReference type="PROSITE" id="PS50106">
    <property type="entry name" value="PDZ"/>
    <property type="match status" value="1"/>
</dbReference>
<feature type="transmembrane region" description="Helical" evidence="5">
    <location>
        <begin position="55"/>
        <end position="76"/>
    </location>
</feature>
<dbReference type="InterPro" id="IPR001940">
    <property type="entry name" value="Peptidase_S1C"/>
</dbReference>
<dbReference type="PANTHER" id="PTHR22939">
    <property type="entry name" value="SERINE PROTEASE FAMILY S1C HTRA-RELATED"/>
    <property type="match status" value="1"/>
</dbReference>
<dbReference type="InterPro" id="IPR043504">
    <property type="entry name" value="Peptidase_S1_PA_chymotrypsin"/>
</dbReference>
<evidence type="ECO:0000256" key="1">
    <source>
        <dbReference type="ARBA" id="ARBA00010541"/>
    </source>
</evidence>
<dbReference type="PANTHER" id="PTHR22939:SF129">
    <property type="entry name" value="SERINE PROTEASE HTRA2, MITOCHONDRIAL"/>
    <property type="match status" value="1"/>
</dbReference>
<name>A0A6J7ZIW4_PLARU</name>
<dbReference type="InterPro" id="IPR048172">
    <property type="entry name" value="HhoA_HhoB_HtrA-like"/>
</dbReference>
<gene>
    <name evidence="7" type="primary">hhoA</name>
    <name evidence="7" type="ORF">PLAN_150035</name>
</gene>
<dbReference type="SUPFAM" id="SSF50494">
    <property type="entry name" value="Trypsin-like serine proteases"/>
    <property type="match status" value="1"/>
</dbReference>
<evidence type="ECO:0000256" key="3">
    <source>
        <dbReference type="ARBA" id="ARBA00022801"/>
    </source>
</evidence>
<protein>
    <submittedName>
        <fullName evidence="7">Serine protease HhoA</fullName>
    </submittedName>
</protein>
<evidence type="ECO:0000256" key="5">
    <source>
        <dbReference type="SAM" id="Phobius"/>
    </source>
</evidence>
<dbReference type="Gene3D" id="2.40.10.10">
    <property type="entry name" value="Trypsin-like serine proteases"/>
    <property type="match status" value="2"/>
</dbReference>
<feature type="region of interest" description="Disordered" evidence="4">
    <location>
        <begin position="428"/>
        <end position="447"/>
    </location>
</feature>